<dbReference type="KEGG" id="parq:DSM112329_04277"/>
<evidence type="ECO:0000256" key="3">
    <source>
        <dbReference type="ARBA" id="ARBA00022723"/>
    </source>
</evidence>
<evidence type="ECO:0000256" key="4">
    <source>
        <dbReference type="ARBA" id="ARBA00022964"/>
    </source>
</evidence>
<dbReference type="InterPro" id="IPR036922">
    <property type="entry name" value="Rieske_2Fe-2S_sf"/>
</dbReference>
<evidence type="ECO:0000256" key="5">
    <source>
        <dbReference type="ARBA" id="ARBA00023002"/>
    </source>
</evidence>
<sequence length="449" mass="50329">MATQETRPIDVRALVDADNGRISRRVYVEREIYERELERVFARGWLYLAHTSQLKAPGDYVTTFMGEDPVIVSRGADGTIRAFLNACRHRGMRVCRADEGNTSFFRCPYHSWTYANDGQLTGVPRYREAYKGVLDKSEWGLKEVAQLAMHQGLIFATWDADAPSLSDYLGPYKTILDLTFGRDPEGIEIIGGAHKWTIECNWKHPVENFAADMYHVSSAHQRPADLGLMGQIESTGYELATGMGYVGHQLTGPVSGDEASEDALHSYWTLPNVNTYILKEQRARIADELGPDLARLIPLGHSAAFPNFSSLDIEMLRLIRVQHPRGPGLTMIHQFCAVDASLDADTKNELRKQYELSFGPAGLLEQDDGENWRECQVGMSGYIGRNLEHNMLLGLGQERASSEFLGADVPGTAGGIWSEHCQRQFYRHWTSFMTSESWDELGAQLEGTT</sequence>
<keyword evidence="2" id="KW-0001">2Fe-2S</keyword>
<dbReference type="PROSITE" id="PS51296">
    <property type="entry name" value="RIESKE"/>
    <property type="match status" value="1"/>
</dbReference>
<reference evidence="10" key="1">
    <citation type="submission" date="2022-12" db="EMBL/GenBank/DDBJ databases">
        <title>Paraconexibacter alkalitolerans sp. nov. and Baekduia alba sp. nov., isolated from soil and emended description of the genera Paraconexibacter (Chun et al., 2020) and Baekduia (An et al., 2020).</title>
        <authorList>
            <person name="Vieira S."/>
            <person name="Huber K.J."/>
            <person name="Geppert A."/>
            <person name="Wolf J."/>
            <person name="Neumann-Schaal M."/>
            <person name="Muesken M."/>
            <person name="Overmann J."/>
        </authorList>
    </citation>
    <scope>NUCLEOTIDE SEQUENCE</scope>
    <source>
        <strain evidence="10">AEG42_29</strain>
    </source>
</reference>
<dbReference type="RefSeq" id="WP_354698591.1">
    <property type="nucleotide sequence ID" value="NZ_CP114014.1"/>
</dbReference>
<keyword evidence="3" id="KW-0479">Metal-binding</keyword>
<dbReference type="AlphaFoldDB" id="A0AAU7B0L7"/>
<dbReference type="SUPFAM" id="SSF55961">
    <property type="entry name" value="Bet v1-like"/>
    <property type="match status" value="1"/>
</dbReference>
<dbReference type="EMBL" id="CP114014">
    <property type="protein sequence ID" value="XAY07396.1"/>
    <property type="molecule type" value="Genomic_DNA"/>
</dbReference>
<organism evidence="10">
    <name type="scientific">Paraconexibacter sp. AEG42_29</name>
    <dbReference type="NCBI Taxonomy" id="2997339"/>
    <lineage>
        <taxon>Bacteria</taxon>
        <taxon>Bacillati</taxon>
        <taxon>Actinomycetota</taxon>
        <taxon>Thermoleophilia</taxon>
        <taxon>Solirubrobacterales</taxon>
        <taxon>Paraconexibacteraceae</taxon>
        <taxon>Paraconexibacter</taxon>
    </lineage>
</organism>
<dbReference type="GO" id="GO:0005506">
    <property type="term" value="F:iron ion binding"/>
    <property type="evidence" value="ECO:0007669"/>
    <property type="project" value="InterPro"/>
</dbReference>
<dbReference type="GO" id="GO:0051537">
    <property type="term" value="F:2 iron, 2 sulfur cluster binding"/>
    <property type="evidence" value="ECO:0007669"/>
    <property type="project" value="UniProtKB-KW"/>
</dbReference>
<dbReference type="Gene3D" id="3.90.380.10">
    <property type="entry name" value="Naphthalene 1,2-dioxygenase Alpha Subunit, Chain A, domain 1"/>
    <property type="match status" value="1"/>
</dbReference>
<dbReference type="InterPro" id="IPR015879">
    <property type="entry name" value="Ring_hydroxy_dOase_asu_C_dom"/>
</dbReference>
<keyword evidence="5 10" id="KW-0560">Oxidoreductase</keyword>
<dbReference type="Pfam" id="PF00848">
    <property type="entry name" value="Ring_hydroxyl_A"/>
    <property type="match status" value="1"/>
</dbReference>
<dbReference type="GO" id="GO:0004497">
    <property type="term" value="F:monooxygenase activity"/>
    <property type="evidence" value="ECO:0007669"/>
    <property type="project" value="UniProtKB-ARBA"/>
</dbReference>
<dbReference type="GO" id="GO:0008695">
    <property type="term" value="F:3-phenylpropionate dioxygenase activity"/>
    <property type="evidence" value="ECO:0007669"/>
    <property type="project" value="UniProtKB-EC"/>
</dbReference>
<gene>
    <name evidence="10" type="primary">hcaE</name>
    <name evidence="10" type="ORF">DSM112329_04277</name>
</gene>
<dbReference type="PROSITE" id="PS00570">
    <property type="entry name" value="RING_HYDROXYL_ALPHA"/>
    <property type="match status" value="1"/>
</dbReference>
<dbReference type="EC" id="1.14.12.19" evidence="10"/>
<evidence type="ECO:0000313" key="10">
    <source>
        <dbReference type="EMBL" id="XAY07396.1"/>
    </source>
</evidence>
<dbReference type="Gene3D" id="2.102.10.10">
    <property type="entry name" value="Rieske [2Fe-2S] iron-sulphur domain"/>
    <property type="match status" value="1"/>
</dbReference>
<dbReference type="InterPro" id="IPR015881">
    <property type="entry name" value="ARHD_Rieske_2Fe_2S"/>
</dbReference>
<evidence type="ECO:0000256" key="8">
    <source>
        <dbReference type="ARBA" id="ARBA00023027"/>
    </source>
</evidence>
<name>A0AAU7B0L7_9ACTN</name>
<keyword evidence="6" id="KW-0408">Iron</keyword>
<evidence type="ECO:0000256" key="1">
    <source>
        <dbReference type="ARBA" id="ARBA00008751"/>
    </source>
</evidence>
<evidence type="ECO:0000256" key="6">
    <source>
        <dbReference type="ARBA" id="ARBA00023004"/>
    </source>
</evidence>
<dbReference type="PANTHER" id="PTHR43756">
    <property type="entry name" value="CHOLINE MONOOXYGENASE, CHLOROPLASTIC"/>
    <property type="match status" value="1"/>
</dbReference>
<feature type="domain" description="Rieske" evidence="9">
    <location>
        <begin position="46"/>
        <end position="127"/>
    </location>
</feature>
<dbReference type="PRINTS" id="PR00090">
    <property type="entry name" value="RNGDIOXGNASE"/>
</dbReference>
<dbReference type="InterPro" id="IPR001663">
    <property type="entry name" value="Rng_hydr_dOase-A"/>
</dbReference>
<keyword evidence="8" id="KW-0520">NAD</keyword>
<accession>A0AAU7B0L7</accession>
<evidence type="ECO:0000256" key="7">
    <source>
        <dbReference type="ARBA" id="ARBA00023014"/>
    </source>
</evidence>
<dbReference type="InterPro" id="IPR017941">
    <property type="entry name" value="Rieske_2Fe-2S"/>
</dbReference>
<protein>
    <submittedName>
        <fullName evidence="10">3-phenylpropionate/cinnamic acid dioxygenase subunit alpha</fullName>
        <ecNumber evidence="10">1.14.12.19</ecNumber>
    </submittedName>
</protein>
<comment type="similarity">
    <text evidence="1">Belongs to the bacterial ring-hydroxylating dioxygenase alpha subunit family.</text>
</comment>
<evidence type="ECO:0000256" key="2">
    <source>
        <dbReference type="ARBA" id="ARBA00022714"/>
    </source>
</evidence>
<keyword evidence="7" id="KW-0411">Iron-sulfur</keyword>
<dbReference type="SUPFAM" id="SSF50022">
    <property type="entry name" value="ISP domain"/>
    <property type="match status" value="1"/>
</dbReference>
<dbReference type="Pfam" id="PF00355">
    <property type="entry name" value="Rieske"/>
    <property type="match status" value="1"/>
</dbReference>
<keyword evidence="4 10" id="KW-0223">Dioxygenase</keyword>
<dbReference type="PANTHER" id="PTHR43756:SF1">
    <property type="entry name" value="3-PHENYLPROPIONATE_CINNAMIC ACID DIOXYGENASE SUBUNIT ALPHA"/>
    <property type="match status" value="1"/>
</dbReference>
<proteinExistence type="inferred from homology"/>
<evidence type="ECO:0000259" key="9">
    <source>
        <dbReference type="PROSITE" id="PS51296"/>
    </source>
</evidence>